<evidence type="ECO:0000256" key="5">
    <source>
        <dbReference type="ARBA" id="ARBA00022676"/>
    </source>
</evidence>
<dbReference type="eggNOG" id="KOG2246">
    <property type="taxonomic scope" value="Eukaryota"/>
</dbReference>
<dbReference type="OrthoDB" id="414175at2759"/>
<organism evidence="14">
    <name type="scientific">Aphanomyces invadans</name>
    <dbReference type="NCBI Taxonomy" id="157072"/>
    <lineage>
        <taxon>Eukaryota</taxon>
        <taxon>Sar</taxon>
        <taxon>Stramenopiles</taxon>
        <taxon>Oomycota</taxon>
        <taxon>Saprolegniomycetes</taxon>
        <taxon>Saprolegniales</taxon>
        <taxon>Verrucalvaceae</taxon>
        <taxon>Aphanomyces</taxon>
    </lineage>
</organism>
<keyword evidence="5" id="KW-0328">Glycosyltransferase</keyword>
<protein>
    <recommendedName>
        <fullName evidence="4">N-acetylgalactosaminide beta-1,3-galactosyltransferase</fullName>
        <ecNumber evidence="4">2.4.1.122</ecNumber>
    </recommendedName>
</protein>
<keyword evidence="10" id="KW-1133">Transmembrane helix</keyword>
<accession>A0A024TV16</accession>
<reference evidence="14" key="1">
    <citation type="submission" date="2013-12" db="EMBL/GenBank/DDBJ databases">
        <title>The Genome Sequence of Aphanomyces invadans NJM9701.</title>
        <authorList>
            <consortium name="The Broad Institute Genomics Platform"/>
            <person name="Russ C."/>
            <person name="Tyler B."/>
            <person name="van West P."/>
            <person name="Dieguez-Uribeondo J."/>
            <person name="Young S.K."/>
            <person name="Zeng Q."/>
            <person name="Gargeya S."/>
            <person name="Fitzgerald M."/>
            <person name="Abouelleil A."/>
            <person name="Alvarado L."/>
            <person name="Chapman S.B."/>
            <person name="Gainer-Dewar J."/>
            <person name="Goldberg J."/>
            <person name="Griggs A."/>
            <person name="Gujja S."/>
            <person name="Hansen M."/>
            <person name="Howarth C."/>
            <person name="Imamovic A."/>
            <person name="Ireland A."/>
            <person name="Larimer J."/>
            <person name="McCowan C."/>
            <person name="Murphy C."/>
            <person name="Pearson M."/>
            <person name="Poon T.W."/>
            <person name="Priest M."/>
            <person name="Roberts A."/>
            <person name="Saif S."/>
            <person name="Shea T."/>
            <person name="Sykes S."/>
            <person name="Wortman J."/>
            <person name="Nusbaum C."/>
            <person name="Birren B."/>
        </authorList>
    </citation>
    <scope>NUCLEOTIDE SEQUENCE [LARGE SCALE GENOMIC DNA]</scope>
    <source>
        <strain evidence="14">NJM9701</strain>
    </source>
</reference>
<dbReference type="GO" id="GO:0016020">
    <property type="term" value="C:membrane"/>
    <property type="evidence" value="ECO:0007669"/>
    <property type="project" value="UniProtKB-SubCell"/>
</dbReference>
<dbReference type="PANTHER" id="PTHR23033">
    <property type="entry name" value="BETA1,3-GALACTOSYLTRANSFERASE"/>
    <property type="match status" value="1"/>
</dbReference>
<evidence type="ECO:0000256" key="6">
    <source>
        <dbReference type="ARBA" id="ARBA00022679"/>
    </source>
</evidence>
<dbReference type="InterPro" id="IPR003378">
    <property type="entry name" value="Fringe-like_glycosylTrfase"/>
</dbReference>
<dbReference type="RefSeq" id="XP_008874438.1">
    <property type="nucleotide sequence ID" value="XM_008876216.1"/>
</dbReference>
<dbReference type="EC" id="2.4.1.122" evidence="4"/>
<keyword evidence="7" id="KW-0812">Transmembrane</keyword>
<comment type="subcellular location">
    <subcellularLocation>
        <location evidence="1">Membrane</location>
        <topology evidence="1">Single-pass type II membrane protein</topology>
    </subcellularLocation>
</comment>
<proteinExistence type="inferred from homology"/>
<evidence type="ECO:0000256" key="10">
    <source>
        <dbReference type="ARBA" id="ARBA00022989"/>
    </source>
</evidence>
<evidence type="ECO:0000256" key="11">
    <source>
        <dbReference type="ARBA" id="ARBA00023136"/>
    </source>
</evidence>
<feature type="signal peptide" evidence="12">
    <location>
        <begin position="1"/>
        <end position="21"/>
    </location>
</feature>
<keyword evidence="11" id="KW-0472">Membrane</keyword>
<dbReference type="PANTHER" id="PTHR23033:SF14">
    <property type="entry name" value="GLYCOPROTEIN-N-ACETYLGALACTOSAMINE 3-BETA-GALACTOSYLTRANSFERASE 1-RELATED"/>
    <property type="match status" value="1"/>
</dbReference>
<evidence type="ECO:0000259" key="13">
    <source>
        <dbReference type="Pfam" id="PF02434"/>
    </source>
</evidence>
<dbReference type="VEuPathDB" id="FungiDB:H310_09986"/>
<dbReference type="Gene3D" id="3.90.550.50">
    <property type="match status" value="1"/>
</dbReference>
<evidence type="ECO:0000313" key="14">
    <source>
        <dbReference type="EMBL" id="ETV97192.1"/>
    </source>
</evidence>
<dbReference type="GO" id="GO:0000166">
    <property type="term" value="F:nucleotide binding"/>
    <property type="evidence" value="ECO:0007669"/>
    <property type="project" value="UniProtKB-KW"/>
</dbReference>
<feature type="domain" description="Fringe-like glycosyltransferase" evidence="13">
    <location>
        <begin position="48"/>
        <end position="245"/>
    </location>
</feature>
<evidence type="ECO:0000256" key="8">
    <source>
        <dbReference type="ARBA" id="ARBA00022741"/>
    </source>
</evidence>
<dbReference type="InterPro" id="IPR026050">
    <property type="entry name" value="C1GALT1/C1GALT1_chp1"/>
</dbReference>
<evidence type="ECO:0000256" key="2">
    <source>
        <dbReference type="ARBA" id="ARBA00004922"/>
    </source>
</evidence>
<keyword evidence="9" id="KW-0735">Signal-anchor</keyword>
<dbReference type="AlphaFoldDB" id="A0A024TV16"/>
<comment type="pathway">
    <text evidence="2">Protein modification; protein glycosylation.</text>
</comment>
<keyword evidence="12" id="KW-0732">Signal</keyword>
<sequence length="409" mass="46414">MMTWNALVLTALAVHGTGVQASDSNPCAMDFERSNAALNLIHVCSLNTTQPRILCFVNTISPNHDTKARTIKETWGKRCDKLVFMSNVTDDALGAVAIDHVPSDHNHLWQKHKASIEYIWDRYRHEFEWFYKADDDAYVIMENLRAYLRSPEIVMQQDVVPLQLGHRFRLTDDLIEYYVGDRLLLDAYQQRWPHWWVFNSGGPGVAMNSLFMQLAVQLFPQWTCLRDEHSQMLPDDAAIAFCMAWYDVFPPNTRDLRGRERWHANHPRTIQQAEGYVVHMSVSSRWRVLYRSVGVPRRHLVRGCSRLNAELKGRRLGSTSTTEASVASSGKTTAVPPTALPFTTLALTTCSISNDNCIRVEQAAPPACDKHPCQSATTAPLPKMLYLADWATEQERLVATSSLLRIASD</sequence>
<evidence type="ECO:0000256" key="7">
    <source>
        <dbReference type="ARBA" id="ARBA00022692"/>
    </source>
</evidence>
<gene>
    <name evidence="14" type="ORF">H310_09986</name>
</gene>
<evidence type="ECO:0000256" key="3">
    <source>
        <dbReference type="ARBA" id="ARBA00006462"/>
    </source>
</evidence>
<dbReference type="STRING" id="157072.A0A024TV16"/>
<name>A0A024TV16_9STRA</name>
<dbReference type="Pfam" id="PF02434">
    <property type="entry name" value="Fringe"/>
    <property type="match status" value="1"/>
</dbReference>
<feature type="chain" id="PRO_5001534977" description="N-acetylgalactosaminide beta-1,3-galactosyltransferase" evidence="12">
    <location>
        <begin position="22"/>
        <end position="409"/>
    </location>
</feature>
<keyword evidence="6" id="KW-0808">Transferase</keyword>
<dbReference type="GO" id="GO:0016263">
    <property type="term" value="F:glycoprotein-N-acetylgalactosamine 3-beta-galactosyltransferase activity"/>
    <property type="evidence" value="ECO:0007669"/>
    <property type="project" value="UniProtKB-EC"/>
</dbReference>
<evidence type="ECO:0000256" key="4">
    <source>
        <dbReference type="ARBA" id="ARBA00012557"/>
    </source>
</evidence>
<evidence type="ECO:0000256" key="1">
    <source>
        <dbReference type="ARBA" id="ARBA00004606"/>
    </source>
</evidence>
<dbReference type="GeneID" id="20087036"/>
<dbReference type="EMBL" id="KI913974">
    <property type="protein sequence ID" value="ETV97192.1"/>
    <property type="molecule type" value="Genomic_DNA"/>
</dbReference>
<evidence type="ECO:0000256" key="12">
    <source>
        <dbReference type="SAM" id="SignalP"/>
    </source>
</evidence>
<comment type="similarity">
    <text evidence="3">Belongs to the glycosyltransferase 31 family. Beta3-Gal-T subfamily.</text>
</comment>
<evidence type="ECO:0000256" key="9">
    <source>
        <dbReference type="ARBA" id="ARBA00022968"/>
    </source>
</evidence>
<keyword evidence="8" id="KW-0547">Nucleotide-binding</keyword>